<keyword evidence="3" id="KW-1185">Reference proteome</keyword>
<dbReference type="CDD" id="cd00229">
    <property type="entry name" value="SGNH_hydrolase"/>
    <property type="match status" value="1"/>
</dbReference>
<evidence type="ECO:0000259" key="1">
    <source>
        <dbReference type="Pfam" id="PF13472"/>
    </source>
</evidence>
<accession>W4MEF8</accession>
<dbReference type="EMBL" id="AZHX01000256">
    <property type="protein sequence ID" value="ETX08281.1"/>
    <property type="molecule type" value="Genomic_DNA"/>
</dbReference>
<sequence>MMGKRVKGRLMLRSRWLPQLCLLAVSTFFALGLGELAVRMARPGFPGFAIPQTEHRPAPGLGYEMIPNQVAYTFASKVTINSAGLRGPEIRLDEGFQGRRVLCLGDSITYGVGVDDDTPYPRQLERLLGDVWGGAPVEVINAGVQRYATYQEIDQLRRLAGKLSPDIVVLGVYINDLKLRPKGNDVREYELEREQAASAFRNRFPRVYLAIKNLALGSLAREILLSTASSGSAENIFKGESTERSEKKWAAHQEELREFYRLAETHPFRPLVVTIPSRHQVVHDFPNSSYPARVLTACQELGLPAIDVLSRFKSSLAEGLDPYLPWDNHLSEVGHRLVAEAIRDALREVTARP</sequence>
<organism evidence="2 3">
    <name type="scientific">Candidatus Entotheonella gemina</name>
    <dbReference type="NCBI Taxonomy" id="1429439"/>
    <lineage>
        <taxon>Bacteria</taxon>
        <taxon>Pseudomonadati</taxon>
        <taxon>Nitrospinota/Tectimicrobiota group</taxon>
        <taxon>Candidatus Tectimicrobiota</taxon>
        <taxon>Candidatus Entotheonellia</taxon>
        <taxon>Candidatus Entotheonellales</taxon>
        <taxon>Candidatus Entotheonellaceae</taxon>
        <taxon>Candidatus Entotheonella</taxon>
    </lineage>
</organism>
<dbReference type="InterPro" id="IPR051532">
    <property type="entry name" value="Ester_Hydrolysis_Enzymes"/>
</dbReference>
<dbReference type="AlphaFoldDB" id="W4MEF8"/>
<protein>
    <recommendedName>
        <fullName evidence="1">SGNH hydrolase-type esterase domain-containing protein</fullName>
    </recommendedName>
</protein>
<dbReference type="InterPro" id="IPR036514">
    <property type="entry name" value="SGNH_hydro_sf"/>
</dbReference>
<reference evidence="2 3" key="1">
    <citation type="journal article" date="2014" name="Nature">
        <title>An environmental bacterial taxon with a large and distinct metabolic repertoire.</title>
        <authorList>
            <person name="Wilson M.C."/>
            <person name="Mori T."/>
            <person name="Ruckert C."/>
            <person name="Uria A.R."/>
            <person name="Helf M.J."/>
            <person name="Takada K."/>
            <person name="Gernert C."/>
            <person name="Steffens U.A."/>
            <person name="Heycke N."/>
            <person name="Schmitt S."/>
            <person name="Rinke C."/>
            <person name="Helfrich E.J."/>
            <person name="Brachmann A.O."/>
            <person name="Gurgui C."/>
            <person name="Wakimoto T."/>
            <person name="Kracht M."/>
            <person name="Crusemann M."/>
            <person name="Hentschel U."/>
            <person name="Abe I."/>
            <person name="Matsunaga S."/>
            <person name="Kalinowski J."/>
            <person name="Takeyama H."/>
            <person name="Piel J."/>
        </authorList>
    </citation>
    <scope>NUCLEOTIDE SEQUENCE [LARGE SCALE GENOMIC DNA]</scope>
    <source>
        <strain evidence="3">TSY2</strain>
    </source>
</reference>
<dbReference type="GO" id="GO:0016788">
    <property type="term" value="F:hydrolase activity, acting on ester bonds"/>
    <property type="evidence" value="ECO:0007669"/>
    <property type="project" value="UniProtKB-ARBA"/>
</dbReference>
<dbReference type="InterPro" id="IPR013830">
    <property type="entry name" value="SGNH_hydro"/>
</dbReference>
<dbReference type="SUPFAM" id="SSF52266">
    <property type="entry name" value="SGNH hydrolase"/>
    <property type="match status" value="1"/>
</dbReference>
<dbReference type="Pfam" id="PF13472">
    <property type="entry name" value="Lipase_GDSL_2"/>
    <property type="match status" value="1"/>
</dbReference>
<evidence type="ECO:0000313" key="3">
    <source>
        <dbReference type="Proteomes" id="UP000019140"/>
    </source>
</evidence>
<dbReference type="Proteomes" id="UP000019140">
    <property type="component" value="Unassembled WGS sequence"/>
</dbReference>
<proteinExistence type="predicted"/>
<comment type="caution">
    <text evidence="2">The sequence shown here is derived from an EMBL/GenBank/DDBJ whole genome shotgun (WGS) entry which is preliminary data.</text>
</comment>
<dbReference type="HOGENOM" id="CLU_764624_0_0_7"/>
<gene>
    <name evidence="2" type="ORF">ETSY2_06310</name>
</gene>
<feature type="domain" description="SGNH hydrolase-type esterase" evidence="1">
    <location>
        <begin position="103"/>
        <end position="337"/>
    </location>
</feature>
<evidence type="ECO:0000313" key="2">
    <source>
        <dbReference type="EMBL" id="ETX08281.1"/>
    </source>
</evidence>
<dbReference type="Gene3D" id="3.40.50.1110">
    <property type="entry name" value="SGNH hydrolase"/>
    <property type="match status" value="1"/>
</dbReference>
<name>W4MEF8_9BACT</name>
<dbReference type="PANTHER" id="PTHR30383">
    <property type="entry name" value="THIOESTERASE 1/PROTEASE 1/LYSOPHOSPHOLIPASE L1"/>
    <property type="match status" value="1"/>
</dbReference>